<evidence type="ECO:0000313" key="3">
    <source>
        <dbReference type="Proteomes" id="UP000076632"/>
    </source>
</evidence>
<feature type="region of interest" description="Disordered" evidence="1">
    <location>
        <begin position="300"/>
        <end position="320"/>
    </location>
</feature>
<dbReference type="GeneID" id="28900089"/>
<feature type="region of interest" description="Disordered" evidence="1">
    <location>
        <begin position="347"/>
        <end position="397"/>
    </location>
</feature>
<proteinExistence type="predicted"/>
<organism evidence="2 3">
    <name type="scientific">Xylona heveae (strain CBS 132557 / TC161)</name>
    <dbReference type="NCBI Taxonomy" id="1328760"/>
    <lineage>
        <taxon>Eukaryota</taxon>
        <taxon>Fungi</taxon>
        <taxon>Dikarya</taxon>
        <taxon>Ascomycota</taxon>
        <taxon>Pezizomycotina</taxon>
        <taxon>Xylonomycetes</taxon>
        <taxon>Xylonales</taxon>
        <taxon>Xylonaceae</taxon>
        <taxon>Xylona</taxon>
    </lineage>
</organism>
<name>A0A165IET9_XYLHT</name>
<feature type="compositionally biased region" description="Polar residues" evidence="1">
    <location>
        <begin position="255"/>
        <end position="266"/>
    </location>
</feature>
<feature type="region of interest" description="Disordered" evidence="1">
    <location>
        <begin position="1"/>
        <end position="26"/>
    </location>
</feature>
<dbReference type="RefSeq" id="XP_018190348.1">
    <property type="nucleotide sequence ID" value="XM_018334952.1"/>
</dbReference>
<sequence>MDAPLPARFEPDAASVGCDDNGTTPPPLDPFTALARYEIEAGRGNEGTKVLMVEWEDVRKGGEPRRDWHVSWPGKRTVLPAEEQSDSTYRLYFLIPPGDPIPPTVTVSHVSSSNTESKDNDTSGADQDTIRINPLPAIFPPQLGLSVQTSGRKGVYHTIWAKKRLSVLQREIDHEMQANIEGVALEMAMQEKDWIEKTFGISSRPLSIAIPNPGLGNRPLTPLSPGSPRSPGGSRLSEMLRGLKIGTTEEELSTRRQANHGSSSLKLETPLEADAHDDPSNESHPFSPEAADVAISSFSTFHGTDAPRPQTHNNGPLKRFVAQSPPLSVQQQQRQNNGLASLDAAILPSEPFLPPPPPPPPSAALGGMNRLQEEEDDLFAKPLSPRSPDMPKSPFSFATADTFAYIKGAKS</sequence>
<dbReference type="STRING" id="1328760.A0A165IET9"/>
<feature type="region of interest" description="Disordered" evidence="1">
    <location>
        <begin position="106"/>
        <end position="127"/>
    </location>
</feature>
<keyword evidence="3" id="KW-1185">Reference proteome</keyword>
<dbReference type="OrthoDB" id="5344482at2759"/>
<dbReference type="EMBL" id="KV407456">
    <property type="protein sequence ID" value="KZF24793.1"/>
    <property type="molecule type" value="Genomic_DNA"/>
</dbReference>
<reference evidence="2 3" key="1">
    <citation type="journal article" date="2016" name="Fungal Biol.">
        <title>The genome of Xylona heveae provides a window into fungal endophytism.</title>
        <authorList>
            <person name="Gazis R."/>
            <person name="Kuo A."/>
            <person name="Riley R."/>
            <person name="LaButti K."/>
            <person name="Lipzen A."/>
            <person name="Lin J."/>
            <person name="Amirebrahimi M."/>
            <person name="Hesse C.N."/>
            <person name="Spatafora J.W."/>
            <person name="Henrissat B."/>
            <person name="Hainaut M."/>
            <person name="Grigoriev I.V."/>
            <person name="Hibbett D.S."/>
        </authorList>
    </citation>
    <scope>NUCLEOTIDE SEQUENCE [LARGE SCALE GENOMIC DNA]</scope>
    <source>
        <strain evidence="2 3">TC161</strain>
    </source>
</reference>
<feature type="compositionally biased region" description="Low complexity" evidence="1">
    <location>
        <begin position="106"/>
        <end position="115"/>
    </location>
</feature>
<dbReference type="InParanoid" id="A0A165IET9"/>
<gene>
    <name evidence="2" type="ORF">L228DRAFT_267099</name>
</gene>
<accession>A0A165IET9</accession>
<evidence type="ECO:0000313" key="2">
    <source>
        <dbReference type="EMBL" id="KZF24793.1"/>
    </source>
</evidence>
<evidence type="ECO:0000256" key="1">
    <source>
        <dbReference type="SAM" id="MobiDB-lite"/>
    </source>
</evidence>
<dbReference type="OMA" id="GSWHVSW"/>
<feature type="compositionally biased region" description="Pro residues" evidence="1">
    <location>
        <begin position="351"/>
        <end position="362"/>
    </location>
</feature>
<dbReference type="AlphaFoldDB" id="A0A165IET9"/>
<feature type="region of interest" description="Disordered" evidence="1">
    <location>
        <begin position="210"/>
        <end position="236"/>
    </location>
</feature>
<protein>
    <submittedName>
        <fullName evidence="2">Uncharacterized protein</fullName>
    </submittedName>
</protein>
<dbReference type="Proteomes" id="UP000076632">
    <property type="component" value="Unassembled WGS sequence"/>
</dbReference>
<feature type="compositionally biased region" description="Low complexity" evidence="1">
    <location>
        <begin position="218"/>
        <end position="236"/>
    </location>
</feature>
<feature type="region of interest" description="Disordered" evidence="1">
    <location>
        <begin position="247"/>
        <end position="266"/>
    </location>
</feature>